<reference evidence="2 3" key="1">
    <citation type="submission" date="2020-08" db="EMBL/GenBank/DDBJ databases">
        <title>Genomic Encyclopedia of Type Strains, Phase IV (KMG-IV): sequencing the most valuable type-strain genomes for metagenomic binning, comparative biology and taxonomic classification.</title>
        <authorList>
            <person name="Goeker M."/>
        </authorList>
    </citation>
    <scope>NUCLEOTIDE SEQUENCE [LARGE SCALE GENOMIC DNA]</scope>
    <source>
        <strain evidence="2 3">DSM 40141</strain>
    </source>
</reference>
<dbReference type="Proteomes" id="UP000540423">
    <property type="component" value="Unassembled WGS sequence"/>
</dbReference>
<evidence type="ECO:0000313" key="3">
    <source>
        <dbReference type="Proteomes" id="UP000540423"/>
    </source>
</evidence>
<evidence type="ECO:0000313" key="2">
    <source>
        <dbReference type="EMBL" id="MBB6439923.1"/>
    </source>
</evidence>
<feature type="compositionally biased region" description="Basic and acidic residues" evidence="1">
    <location>
        <begin position="32"/>
        <end position="47"/>
    </location>
</feature>
<comment type="caution">
    <text evidence="2">The sequence shown here is derived from an EMBL/GenBank/DDBJ whole genome shotgun (WGS) entry which is preliminary data.</text>
</comment>
<gene>
    <name evidence="2" type="ORF">HNQ79_006435</name>
</gene>
<organism evidence="2 3">
    <name type="scientific">Streptomyces candidus</name>
    <dbReference type="NCBI Taxonomy" id="67283"/>
    <lineage>
        <taxon>Bacteria</taxon>
        <taxon>Bacillati</taxon>
        <taxon>Actinomycetota</taxon>
        <taxon>Actinomycetes</taxon>
        <taxon>Kitasatosporales</taxon>
        <taxon>Streptomycetaceae</taxon>
        <taxon>Streptomyces</taxon>
    </lineage>
</organism>
<evidence type="ECO:0000256" key="1">
    <source>
        <dbReference type="SAM" id="MobiDB-lite"/>
    </source>
</evidence>
<feature type="region of interest" description="Disordered" evidence="1">
    <location>
        <begin position="135"/>
        <end position="170"/>
    </location>
</feature>
<dbReference type="EMBL" id="JACHEM010000031">
    <property type="protein sequence ID" value="MBB6439923.1"/>
    <property type="molecule type" value="Genomic_DNA"/>
</dbReference>
<proteinExistence type="predicted"/>
<name>A0A7X0HM01_9ACTN</name>
<accession>A0A7X0HM01</accession>
<keyword evidence="3" id="KW-1185">Reference proteome</keyword>
<protein>
    <submittedName>
        <fullName evidence="2">Membrane protein involved in colicin uptake</fullName>
    </submittedName>
</protein>
<sequence length="170" mass="18227">MADDTTTDVTDERGSATDTGQQDDVSAGLGEGGKKALDAERKARGAAEKQAAAAQKKAEDLTKRLQAIEDRDKTEAQKLSEAKDAAEREAATAKQELMRYRVAAAKKLPAALADRLKGSTEDEMTEDAERLLEVFGSEQKSQVPSYDGGVRQTARPASMNDLIRQTAGRG</sequence>
<feature type="region of interest" description="Disordered" evidence="1">
    <location>
        <begin position="1"/>
        <end position="90"/>
    </location>
</feature>
<feature type="compositionally biased region" description="Basic and acidic residues" evidence="1">
    <location>
        <begin position="56"/>
        <end position="90"/>
    </location>
</feature>
<dbReference type="AlphaFoldDB" id="A0A7X0HM01"/>
<dbReference type="RefSeq" id="WP_185036408.1">
    <property type="nucleotide sequence ID" value="NZ_BNBN01000035.1"/>
</dbReference>